<evidence type="ECO:0000256" key="2">
    <source>
        <dbReference type="SAM" id="SignalP"/>
    </source>
</evidence>
<accession>A0A2V1HS28</accession>
<reference evidence="3 4" key="1">
    <citation type="submission" date="2018-05" db="EMBL/GenBank/DDBJ databases">
        <title>Amnibacterium sp. M8JJ-5, whole genome shotgun sequence.</title>
        <authorList>
            <person name="Tuo L."/>
        </authorList>
    </citation>
    <scope>NUCLEOTIDE SEQUENCE [LARGE SCALE GENOMIC DNA]</scope>
    <source>
        <strain evidence="3 4">M8JJ-5</strain>
    </source>
</reference>
<feature type="region of interest" description="Disordered" evidence="1">
    <location>
        <begin position="121"/>
        <end position="140"/>
    </location>
</feature>
<feature type="signal peptide" evidence="2">
    <location>
        <begin position="1"/>
        <end position="27"/>
    </location>
</feature>
<sequence length="340" mass="33573">MGAALFALALAAAPVLLPVLPAVPAFAVSAPAEPFVTASTDGIGNVRVEWYTDPGVTQVEIAWRDSRGATDTRTVGAEQGSTSFTGLPAGEWSATVTAISDGARSSSVTVSASIAGDPAPAVTPEAAPVPQAAAPSTAPAATASPVSVAFAVVPREDGAIQGGSARVMASGLQASSPYQVTLRSSSAVLTTGTVGADGAIDATFALPDDIAPGDDALVLTAVGTDGLPVSGEYPITVAAPVVAEPTVPAAPQADTSEPGGLDELLSLRGDEAVPVLLAGTVGATAATGAAVGAASVVNGRLRRLRLSRFIDRDLAGLPPLPKGGFADTVRDVLTVLRGVR</sequence>
<feature type="chain" id="PRO_5016106707" description="Fibronectin type-III domain-containing protein" evidence="2">
    <location>
        <begin position="28"/>
        <end position="340"/>
    </location>
</feature>
<organism evidence="3 4">
    <name type="scientific">Amnibacterium flavum</name>
    <dbReference type="NCBI Taxonomy" id="2173173"/>
    <lineage>
        <taxon>Bacteria</taxon>
        <taxon>Bacillati</taxon>
        <taxon>Actinomycetota</taxon>
        <taxon>Actinomycetes</taxon>
        <taxon>Micrococcales</taxon>
        <taxon>Microbacteriaceae</taxon>
        <taxon>Amnibacterium</taxon>
    </lineage>
</organism>
<dbReference type="EMBL" id="QEOP01000001">
    <property type="protein sequence ID" value="PVZ95426.1"/>
    <property type="molecule type" value="Genomic_DNA"/>
</dbReference>
<protein>
    <recommendedName>
        <fullName evidence="5">Fibronectin type-III domain-containing protein</fullName>
    </recommendedName>
</protein>
<dbReference type="Gene3D" id="2.60.40.10">
    <property type="entry name" value="Immunoglobulins"/>
    <property type="match status" value="1"/>
</dbReference>
<dbReference type="InterPro" id="IPR013783">
    <property type="entry name" value="Ig-like_fold"/>
</dbReference>
<keyword evidence="2" id="KW-0732">Signal</keyword>
<dbReference type="Proteomes" id="UP000244893">
    <property type="component" value="Unassembled WGS sequence"/>
</dbReference>
<evidence type="ECO:0000313" key="3">
    <source>
        <dbReference type="EMBL" id="PVZ95426.1"/>
    </source>
</evidence>
<evidence type="ECO:0000313" key="4">
    <source>
        <dbReference type="Proteomes" id="UP000244893"/>
    </source>
</evidence>
<keyword evidence="4" id="KW-1185">Reference proteome</keyword>
<gene>
    <name evidence="3" type="ORF">DDQ50_02635</name>
</gene>
<evidence type="ECO:0008006" key="5">
    <source>
        <dbReference type="Google" id="ProtNLM"/>
    </source>
</evidence>
<name>A0A2V1HS28_9MICO</name>
<dbReference type="AlphaFoldDB" id="A0A2V1HS28"/>
<dbReference type="GO" id="GO:0005975">
    <property type="term" value="P:carbohydrate metabolic process"/>
    <property type="evidence" value="ECO:0007669"/>
    <property type="project" value="UniProtKB-ARBA"/>
</dbReference>
<comment type="caution">
    <text evidence="3">The sequence shown here is derived from an EMBL/GenBank/DDBJ whole genome shotgun (WGS) entry which is preliminary data.</text>
</comment>
<evidence type="ECO:0000256" key="1">
    <source>
        <dbReference type="SAM" id="MobiDB-lite"/>
    </source>
</evidence>
<proteinExistence type="predicted"/>